<name>A0AAE0WC50_9BIVA</name>
<gene>
    <name evidence="8" type="ORF">CHS0354_006545</name>
</gene>
<dbReference type="AlphaFoldDB" id="A0AAE0WC50"/>
<evidence type="ECO:0000256" key="6">
    <source>
        <dbReference type="SAM" id="Phobius"/>
    </source>
</evidence>
<dbReference type="SUPFAM" id="SSF53822">
    <property type="entry name" value="Periplasmic binding protein-like I"/>
    <property type="match status" value="1"/>
</dbReference>
<evidence type="ECO:0000256" key="2">
    <source>
        <dbReference type="ARBA" id="ARBA00022692"/>
    </source>
</evidence>
<dbReference type="Proteomes" id="UP001195483">
    <property type="component" value="Unassembled WGS sequence"/>
</dbReference>
<evidence type="ECO:0000313" key="8">
    <source>
        <dbReference type="EMBL" id="KAK3607950.1"/>
    </source>
</evidence>
<dbReference type="InterPro" id="IPR028082">
    <property type="entry name" value="Peripla_BP_I"/>
</dbReference>
<proteinExistence type="predicted"/>
<dbReference type="InterPro" id="IPR050726">
    <property type="entry name" value="mGluR"/>
</dbReference>
<feature type="domain" description="Receptor ligand binding region" evidence="7">
    <location>
        <begin position="34"/>
        <end position="196"/>
    </location>
</feature>
<keyword evidence="5" id="KW-0325">Glycoprotein</keyword>
<evidence type="ECO:0000256" key="3">
    <source>
        <dbReference type="ARBA" id="ARBA00022989"/>
    </source>
</evidence>
<reference evidence="8" key="2">
    <citation type="journal article" date="2021" name="Genome Biol. Evol.">
        <title>Developing a high-quality reference genome for a parasitic bivalve with doubly uniparental inheritance (Bivalvia: Unionida).</title>
        <authorList>
            <person name="Smith C.H."/>
        </authorList>
    </citation>
    <scope>NUCLEOTIDE SEQUENCE</scope>
    <source>
        <strain evidence="8">CHS0354</strain>
        <tissue evidence="8">Mantle</tissue>
    </source>
</reference>
<evidence type="ECO:0000256" key="1">
    <source>
        <dbReference type="ARBA" id="ARBA00004370"/>
    </source>
</evidence>
<keyword evidence="2 6" id="KW-0812">Transmembrane</keyword>
<evidence type="ECO:0000256" key="4">
    <source>
        <dbReference type="ARBA" id="ARBA00023136"/>
    </source>
</evidence>
<protein>
    <recommendedName>
        <fullName evidence="7">Receptor ligand binding region domain-containing protein</fullName>
    </recommendedName>
</protein>
<comment type="subcellular location">
    <subcellularLocation>
        <location evidence="1">Membrane</location>
    </subcellularLocation>
</comment>
<dbReference type="InterPro" id="IPR001828">
    <property type="entry name" value="ANF_lig-bd_rcpt"/>
</dbReference>
<dbReference type="GO" id="GO:0016020">
    <property type="term" value="C:membrane"/>
    <property type="evidence" value="ECO:0007669"/>
    <property type="project" value="UniProtKB-SubCell"/>
</dbReference>
<reference evidence="8" key="3">
    <citation type="submission" date="2023-05" db="EMBL/GenBank/DDBJ databases">
        <authorList>
            <person name="Smith C.H."/>
        </authorList>
    </citation>
    <scope>NUCLEOTIDE SEQUENCE</scope>
    <source>
        <strain evidence="8">CHS0354</strain>
        <tissue evidence="8">Mantle</tissue>
    </source>
</reference>
<keyword evidence="3 6" id="KW-1133">Transmembrane helix</keyword>
<accession>A0AAE0WC50</accession>
<evidence type="ECO:0000313" key="9">
    <source>
        <dbReference type="Proteomes" id="UP001195483"/>
    </source>
</evidence>
<keyword evidence="4 6" id="KW-0472">Membrane</keyword>
<dbReference type="EMBL" id="JAEAOA010000451">
    <property type="protein sequence ID" value="KAK3607950.1"/>
    <property type="molecule type" value="Genomic_DNA"/>
</dbReference>
<comment type="caution">
    <text evidence="8">The sequence shown here is derived from an EMBL/GenBank/DDBJ whole genome shotgun (WGS) entry which is preliminary data.</text>
</comment>
<reference evidence="8" key="1">
    <citation type="journal article" date="2021" name="Genome Biol. Evol.">
        <title>A High-Quality Reference Genome for a Parasitic Bivalve with Doubly Uniparental Inheritance (Bivalvia: Unionida).</title>
        <authorList>
            <person name="Smith C.H."/>
        </authorList>
    </citation>
    <scope>NUCLEOTIDE SEQUENCE</scope>
    <source>
        <strain evidence="8">CHS0354</strain>
    </source>
</reference>
<keyword evidence="9" id="KW-1185">Reference proteome</keyword>
<sequence>MYFTIVGTCASELKTPIVTLLINYIFIGMSGVRRVILSLMKLLEWNRVGIVYDNDTYGIGASESLKKLAEQNGICVPVFCSIAVDTAEAIDTSAINSILDDIALKTSSPVGGIIFFTGAANTAKSFLLAAERFQEGPTFIFSDGIMADEGVFQYGGSVLKKSKGSFAVVSPKAVVTEFQTYWKKLFKNVTLLLEESHSNPWLLDVFQLVNRCKPYSTSPCPNMSEDGVKKAFPSQPLYVQYSIH</sequence>
<dbReference type="PANTHER" id="PTHR24060">
    <property type="entry name" value="METABOTROPIC GLUTAMATE RECEPTOR"/>
    <property type="match status" value="1"/>
</dbReference>
<evidence type="ECO:0000259" key="7">
    <source>
        <dbReference type="Pfam" id="PF01094"/>
    </source>
</evidence>
<organism evidence="8 9">
    <name type="scientific">Potamilus streckersoni</name>
    <dbReference type="NCBI Taxonomy" id="2493646"/>
    <lineage>
        <taxon>Eukaryota</taxon>
        <taxon>Metazoa</taxon>
        <taxon>Spiralia</taxon>
        <taxon>Lophotrochozoa</taxon>
        <taxon>Mollusca</taxon>
        <taxon>Bivalvia</taxon>
        <taxon>Autobranchia</taxon>
        <taxon>Heteroconchia</taxon>
        <taxon>Palaeoheterodonta</taxon>
        <taxon>Unionida</taxon>
        <taxon>Unionoidea</taxon>
        <taxon>Unionidae</taxon>
        <taxon>Ambleminae</taxon>
        <taxon>Lampsilini</taxon>
        <taxon>Potamilus</taxon>
    </lineage>
</organism>
<dbReference type="Pfam" id="PF01094">
    <property type="entry name" value="ANF_receptor"/>
    <property type="match status" value="1"/>
</dbReference>
<dbReference type="Gene3D" id="3.40.50.2300">
    <property type="match status" value="1"/>
</dbReference>
<feature type="transmembrane region" description="Helical" evidence="6">
    <location>
        <begin position="17"/>
        <end position="37"/>
    </location>
</feature>
<evidence type="ECO:0000256" key="5">
    <source>
        <dbReference type="ARBA" id="ARBA00023180"/>
    </source>
</evidence>